<sequence length="1310" mass="140981">MKIPNLAFLILCFVNCSWFGEGKRYNDNLLLLGLYKSGEDVPKSFFVGSGTIGPNGGSIISSDKKFQLFIPANALDKTIEFQINKFTNLNDDALPNSYFPSSEVYEITPSYNFKKAVNISIVMDSSKIANLGLSKNKSLGFSAISTNSSKESAIINGWVAGNSKVLNDRVVLTSQNFSYLAVGTPPPGNLAPIISGVTYYFQKGLQNVPNQIRAKVLDPEGDNFEVFILIGRQNTRMYAVPMNREGTTDFYSYTIPPDLYTAGPVTLNSLPRFQVVAEDSWKNSASVPNSLPFVYPTSDPSISLSSFNPNQDGDAWVDLWEVNNGYNPNSSSSPAISIPDTDLDGIGDGNDNYIPGNLTDLIVERAVPAKPILGSTKTFVGGPLVKKGGQIVIPFGNTSTDGIEVNPDSDSSLSVVQLQDDLSIFTAQLAGTKSYKWKQNYSLTEASFTPTVYGSEILHSSTDFSTFLITRVSNREAAFTWRMPLSVLEYGIIPNVDLRYSPSVTPITNDRECDLATPLPIISKSFSNAPSGQIAGDVRFSVLGLTPNTSISLCVRIDSRSVSRTIWDNTTPVTLIIPFSWVDVVSPSTISNLTATTLSDSSIQLSWPAVVNSGSFGPVTTQYVFRASVSDSGQSNCSARPILGNLNNLSAPGTPLIFNIGFLSGNTVYYFCIEAIDPSGNKSISNTAIVTTFPTNLSPVFGSNSTSLDVPKNIPVILDESSVADPDGVFCGANTGSYIYSWSFISVPSGSTLTNANISNSNTTIASFTPDLVGTYQINFSFTDHQGSCYPTNKTVSRTWTVNVHTNIFQEAYIKRDIFENNGLFGSAVAADGDYLAVGSPGDDANQTTITNATFSNANTSSTDSGAVFIYRKTSSGNWIQDAYIKPSNAIAGQLFGQVIALEGDLLAVGNEWDTTRQTTITNGTTNAPAQSTTYTTTVPGQVRCGIWMDGNGIPWEICITDPPRTKEFSIIGEGSVYLYRRKSTGWEQEAYLKAPNATQSLSRGDRFGATIDIENGSVFVGAPFERGNQTTISTGTYAANDTIATDKGAVYSFVKDGSLWRFDTYFKTSLVGLGFFVKAAGNRLAVTDNANHLYIYRNDSGVWTQEAIISLATTISGINPIDFDGNRVAVALVNDINNLYYGILNSTTVIPNSLSNSAGAVVTYVRSGTTWNYESFIRHPRQIVDTTFASSLSLQGNLLAVGFEGDSSNNNVIKYGKNYGNGIASPTSGAVQLYRFNSGIGWAEEAYIKPINPAPIGLFGRSIFFNSNRLYVGAPGEPSSYTGIINGAGAGNDQSAPGRGSVYVYTLQP</sequence>
<dbReference type="SUPFAM" id="SSF49265">
    <property type="entry name" value="Fibronectin type III"/>
    <property type="match status" value="1"/>
</dbReference>
<dbReference type="OrthoDB" id="9782766at2"/>
<dbReference type="Proteomes" id="UP000298097">
    <property type="component" value="Unassembled WGS sequence"/>
</dbReference>
<dbReference type="InterPro" id="IPR003961">
    <property type="entry name" value="FN3_dom"/>
</dbReference>
<dbReference type="Gene3D" id="2.60.40.10">
    <property type="entry name" value="Immunoglobulins"/>
    <property type="match status" value="2"/>
</dbReference>
<evidence type="ECO:0000313" key="3">
    <source>
        <dbReference type="Proteomes" id="UP000298097"/>
    </source>
</evidence>
<dbReference type="EMBL" id="RQEY01000001">
    <property type="protein sequence ID" value="TGK44683.1"/>
    <property type="molecule type" value="Genomic_DNA"/>
</dbReference>
<keyword evidence="3" id="KW-1185">Reference proteome</keyword>
<organism evidence="2 3">
    <name type="scientific">Leptospira andrefontaineae</name>
    <dbReference type="NCBI Taxonomy" id="2484976"/>
    <lineage>
        <taxon>Bacteria</taxon>
        <taxon>Pseudomonadati</taxon>
        <taxon>Spirochaetota</taxon>
        <taxon>Spirochaetia</taxon>
        <taxon>Leptospirales</taxon>
        <taxon>Leptospiraceae</taxon>
        <taxon>Leptospira</taxon>
    </lineage>
</organism>
<gene>
    <name evidence="2" type="ORF">EHO65_01190</name>
</gene>
<proteinExistence type="predicted"/>
<accession>A0A4R9HDE8</accession>
<dbReference type="PANTHER" id="PTHR36220:SF1">
    <property type="entry name" value="GAMMA TUBULIN COMPLEX COMPONENT C-TERMINAL DOMAIN-CONTAINING PROTEIN"/>
    <property type="match status" value="1"/>
</dbReference>
<feature type="domain" description="Fibronectin type-III" evidence="1">
    <location>
        <begin position="589"/>
        <end position="695"/>
    </location>
</feature>
<dbReference type="SMART" id="SM00060">
    <property type="entry name" value="FN3"/>
    <property type="match status" value="1"/>
</dbReference>
<dbReference type="SMART" id="SM00191">
    <property type="entry name" value="Int_alpha"/>
    <property type="match status" value="2"/>
</dbReference>
<name>A0A4R9HDE8_9LEPT</name>
<comment type="caution">
    <text evidence="2">The sequence shown here is derived from an EMBL/GenBank/DDBJ whole genome shotgun (WGS) entry which is preliminary data.</text>
</comment>
<dbReference type="Gene3D" id="2.60.220.30">
    <property type="match status" value="1"/>
</dbReference>
<protein>
    <recommendedName>
        <fullName evidence="1">Fibronectin type-III domain-containing protein</fullName>
    </recommendedName>
</protein>
<dbReference type="InterPro" id="IPR013519">
    <property type="entry name" value="Int_alpha_beta-p"/>
</dbReference>
<evidence type="ECO:0000313" key="2">
    <source>
        <dbReference type="EMBL" id="TGK44683.1"/>
    </source>
</evidence>
<reference evidence="2" key="1">
    <citation type="journal article" date="2019" name="PLoS Negl. Trop. Dis.">
        <title>Revisiting the worldwide diversity of Leptospira species in the environment.</title>
        <authorList>
            <person name="Vincent A.T."/>
            <person name="Schiettekatte O."/>
            <person name="Bourhy P."/>
            <person name="Veyrier F.J."/>
            <person name="Picardeau M."/>
        </authorList>
    </citation>
    <scope>NUCLEOTIDE SEQUENCE [LARGE SCALE GENOMIC DNA]</scope>
    <source>
        <strain evidence="2">201800301</strain>
    </source>
</reference>
<dbReference type="InterPro" id="IPR036116">
    <property type="entry name" value="FN3_sf"/>
</dbReference>
<dbReference type="InterPro" id="IPR013783">
    <property type="entry name" value="Ig-like_fold"/>
</dbReference>
<dbReference type="PROSITE" id="PS50853">
    <property type="entry name" value="FN3"/>
    <property type="match status" value="1"/>
</dbReference>
<evidence type="ECO:0000259" key="1">
    <source>
        <dbReference type="PROSITE" id="PS50853"/>
    </source>
</evidence>
<dbReference type="PANTHER" id="PTHR36220">
    <property type="entry name" value="UNNAMED PRODUCT"/>
    <property type="match status" value="1"/>
</dbReference>
<dbReference type="RefSeq" id="WP_135772423.1">
    <property type="nucleotide sequence ID" value="NZ_RQEY01000001.1"/>
</dbReference>